<dbReference type="Proteomes" id="UP000536909">
    <property type="component" value="Unassembled WGS sequence"/>
</dbReference>
<dbReference type="PANTHER" id="PTHR43386">
    <property type="entry name" value="OLIGOPEPTIDE TRANSPORT SYSTEM PERMEASE PROTEIN APPC"/>
    <property type="match status" value="1"/>
</dbReference>
<feature type="transmembrane region" description="Helical" evidence="7">
    <location>
        <begin position="86"/>
        <end position="112"/>
    </location>
</feature>
<dbReference type="GO" id="GO:0005886">
    <property type="term" value="C:plasma membrane"/>
    <property type="evidence" value="ECO:0007669"/>
    <property type="project" value="UniProtKB-SubCell"/>
</dbReference>
<reference evidence="10 11" key="1">
    <citation type="submission" date="2019-04" db="EMBL/GenBank/DDBJ databases">
        <title>Deinococcus metalilatus MA1002 mutant No.5.</title>
        <authorList>
            <person name="Park W."/>
            <person name="Park C."/>
        </authorList>
    </citation>
    <scope>NUCLEOTIDE SEQUENCE [LARGE SCALE GENOMIC DNA]</scope>
    <source>
        <strain evidence="10 11">MA1002-m5</strain>
    </source>
</reference>
<dbReference type="Proteomes" id="UP000308000">
    <property type="component" value="Unassembled WGS sequence"/>
</dbReference>
<evidence type="ECO:0000256" key="3">
    <source>
        <dbReference type="ARBA" id="ARBA00022475"/>
    </source>
</evidence>
<dbReference type="PANTHER" id="PTHR43386:SF1">
    <property type="entry name" value="D,D-DIPEPTIDE TRANSPORT SYSTEM PERMEASE PROTEIN DDPC-RELATED"/>
    <property type="match status" value="1"/>
</dbReference>
<evidence type="ECO:0000259" key="8">
    <source>
        <dbReference type="PROSITE" id="PS50928"/>
    </source>
</evidence>
<keyword evidence="4 7" id="KW-0812">Transmembrane</keyword>
<keyword evidence="2 7" id="KW-0813">Transport</keyword>
<reference evidence="9 12" key="2">
    <citation type="submission" date="2020-08" db="EMBL/GenBank/DDBJ databases">
        <title>Genomic Encyclopedia of Type Strains, Phase IV (KMG-IV): sequencing the most valuable type-strain genomes for metagenomic binning, comparative biology and taxonomic classification.</title>
        <authorList>
            <person name="Goeker M."/>
        </authorList>
    </citation>
    <scope>NUCLEOTIDE SEQUENCE [LARGE SCALE GENOMIC DNA]</scope>
    <source>
        <strain evidence="9 12">DSM 105434</strain>
    </source>
</reference>
<name>A0AAJ5JZW0_9DEIO</name>
<dbReference type="GO" id="GO:0055085">
    <property type="term" value="P:transmembrane transport"/>
    <property type="evidence" value="ECO:0007669"/>
    <property type="project" value="InterPro"/>
</dbReference>
<organism evidence="10 11">
    <name type="scientific">Deinococcus metallilatus</name>
    <dbReference type="NCBI Taxonomy" id="1211322"/>
    <lineage>
        <taxon>Bacteria</taxon>
        <taxon>Thermotogati</taxon>
        <taxon>Deinococcota</taxon>
        <taxon>Deinococci</taxon>
        <taxon>Deinococcales</taxon>
        <taxon>Deinococcaceae</taxon>
        <taxon>Deinococcus</taxon>
    </lineage>
</organism>
<keyword evidence="12" id="KW-1185">Reference proteome</keyword>
<evidence type="ECO:0000313" key="12">
    <source>
        <dbReference type="Proteomes" id="UP000536909"/>
    </source>
</evidence>
<evidence type="ECO:0000256" key="4">
    <source>
        <dbReference type="ARBA" id="ARBA00022692"/>
    </source>
</evidence>
<dbReference type="PROSITE" id="PS50928">
    <property type="entry name" value="ABC_TM1"/>
    <property type="match status" value="1"/>
</dbReference>
<feature type="transmembrane region" description="Helical" evidence="7">
    <location>
        <begin position="149"/>
        <end position="166"/>
    </location>
</feature>
<dbReference type="SUPFAM" id="SSF161098">
    <property type="entry name" value="MetI-like"/>
    <property type="match status" value="1"/>
</dbReference>
<dbReference type="Gene3D" id="1.10.3720.10">
    <property type="entry name" value="MetI-like"/>
    <property type="match status" value="1"/>
</dbReference>
<dbReference type="Pfam" id="PF12911">
    <property type="entry name" value="OppC_N"/>
    <property type="match status" value="1"/>
</dbReference>
<protein>
    <submittedName>
        <fullName evidence="10">ABC transporter permease</fullName>
    </submittedName>
    <submittedName>
        <fullName evidence="9">Peptide/nickel transport system permease protein</fullName>
    </submittedName>
</protein>
<comment type="subcellular location">
    <subcellularLocation>
        <location evidence="1 7">Cell membrane</location>
        <topology evidence="1 7">Multi-pass membrane protein</topology>
    </subcellularLocation>
</comment>
<dbReference type="Pfam" id="PF00528">
    <property type="entry name" value="BPD_transp_1"/>
    <property type="match status" value="1"/>
</dbReference>
<keyword evidence="3" id="KW-1003">Cell membrane</keyword>
<feature type="transmembrane region" description="Helical" evidence="7">
    <location>
        <begin position="253"/>
        <end position="272"/>
    </location>
</feature>
<dbReference type="RefSeq" id="WP_138223651.1">
    <property type="nucleotide sequence ID" value="NZ_BSUI01000005.1"/>
</dbReference>
<evidence type="ECO:0000256" key="7">
    <source>
        <dbReference type="RuleBase" id="RU363032"/>
    </source>
</evidence>
<dbReference type="InterPro" id="IPR035906">
    <property type="entry name" value="MetI-like_sf"/>
</dbReference>
<dbReference type="AlphaFoldDB" id="A0AAJ5JZW0"/>
<keyword evidence="5 7" id="KW-1133">Transmembrane helix</keyword>
<dbReference type="InterPro" id="IPR050366">
    <property type="entry name" value="BP-dependent_transpt_permease"/>
</dbReference>
<feature type="transmembrane region" description="Helical" evidence="7">
    <location>
        <begin position="23"/>
        <end position="45"/>
    </location>
</feature>
<sequence>MVTSTRKSVTPDRRWLFLRRNKLGLIGLLIITAVLFAAVFAPAIAPYGVDSRDFRARFAGPSAAHLLGTDNFGRDTLSRIVYGSRVSVQVAVIAVGLSAVIGVLAGAFAGFFGGLVDTLVMRTVDVFLAFPPILLALALVAALGPSAQSVMVALGMVYWTTYARVIRSSILAIREEDYVDASRALGASPLRTLFRHVLPNALGPVIVIATVGMGNAITAEASLSFLGLGVQPPTPSWGSILNTGLQFLRQGPLLSVFAGLAIMLTVLGFNLLGDALRDLLDPRKVSA</sequence>
<evidence type="ECO:0000313" key="10">
    <source>
        <dbReference type="EMBL" id="TLK32224.1"/>
    </source>
</evidence>
<keyword evidence="6 7" id="KW-0472">Membrane</keyword>
<dbReference type="EMBL" id="JACHFV010000008">
    <property type="protein sequence ID" value="MBB5295717.1"/>
    <property type="molecule type" value="Genomic_DNA"/>
</dbReference>
<dbReference type="InterPro" id="IPR000515">
    <property type="entry name" value="MetI-like"/>
</dbReference>
<accession>A0AAJ5JZW0</accession>
<evidence type="ECO:0000313" key="9">
    <source>
        <dbReference type="EMBL" id="MBB5295717.1"/>
    </source>
</evidence>
<feature type="transmembrane region" description="Helical" evidence="7">
    <location>
        <begin position="124"/>
        <end position="143"/>
    </location>
</feature>
<evidence type="ECO:0000256" key="1">
    <source>
        <dbReference type="ARBA" id="ARBA00004651"/>
    </source>
</evidence>
<evidence type="ECO:0000313" key="11">
    <source>
        <dbReference type="Proteomes" id="UP000308000"/>
    </source>
</evidence>
<comment type="caution">
    <text evidence="10">The sequence shown here is derived from an EMBL/GenBank/DDBJ whole genome shotgun (WGS) entry which is preliminary data.</text>
</comment>
<evidence type="ECO:0000256" key="2">
    <source>
        <dbReference type="ARBA" id="ARBA00022448"/>
    </source>
</evidence>
<gene>
    <name evidence="10" type="ORF">FCS05_01880</name>
    <name evidence="9" type="ORF">HNQ10_002556</name>
</gene>
<evidence type="ECO:0000256" key="6">
    <source>
        <dbReference type="ARBA" id="ARBA00023136"/>
    </source>
</evidence>
<evidence type="ECO:0000256" key="5">
    <source>
        <dbReference type="ARBA" id="ARBA00022989"/>
    </source>
</evidence>
<dbReference type="CDD" id="cd06261">
    <property type="entry name" value="TM_PBP2"/>
    <property type="match status" value="1"/>
</dbReference>
<dbReference type="InterPro" id="IPR025966">
    <property type="entry name" value="OppC_N"/>
</dbReference>
<dbReference type="EMBL" id="VBRC01000001">
    <property type="protein sequence ID" value="TLK32224.1"/>
    <property type="molecule type" value="Genomic_DNA"/>
</dbReference>
<proteinExistence type="inferred from homology"/>
<comment type="similarity">
    <text evidence="7">Belongs to the binding-protein-dependent transport system permease family.</text>
</comment>
<feature type="domain" description="ABC transmembrane type-1" evidence="8">
    <location>
        <begin position="84"/>
        <end position="273"/>
    </location>
</feature>